<dbReference type="AlphaFoldDB" id="A0A1U7P1J5"/>
<dbReference type="Pfam" id="PF00501">
    <property type="entry name" value="AMP-binding"/>
    <property type="match status" value="1"/>
</dbReference>
<evidence type="ECO:0000259" key="2">
    <source>
        <dbReference type="Pfam" id="PF00501"/>
    </source>
</evidence>
<evidence type="ECO:0000256" key="1">
    <source>
        <dbReference type="SAM" id="MobiDB-lite"/>
    </source>
</evidence>
<evidence type="ECO:0000259" key="3">
    <source>
        <dbReference type="Pfam" id="PF13193"/>
    </source>
</evidence>
<dbReference type="Proteomes" id="UP000186607">
    <property type="component" value="Unassembled WGS sequence"/>
</dbReference>
<feature type="region of interest" description="Disordered" evidence="1">
    <location>
        <begin position="39"/>
        <end position="66"/>
    </location>
</feature>
<organism evidence="4 5">
    <name type="scientific">Deinococcus marmoris</name>
    <dbReference type="NCBI Taxonomy" id="249408"/>
    <lineage>
        <taxon>Bacteria</taxon>
        <taxon>Thermotogati</taxon>
        <taxon>Deinococcota</taxon>
        <taxon>Deinococci</taxon>
        <taxon>Deinococcales</taxon>
        <taxon>Deinococcaceae</taxon>
        <taxon>Deinococcus</taxon>
    </lineage>
</organism>
<reference evidence="4 5" key="1">
    <citation type="submission" date="2017-01" db="EMBL/GenBank/DDBJ databases">
        <title>Genome Analysis of Deinococcus marmoris KOPRI26562.</title>
        <authorList>
            <person name="Kim J.H."/>
            <person name="Oh H.-M."/>
        </authorList>
    </citation>
    <scope>NUCLEOTIDE SEQUENCE [LARGE SCALE GENOMIC DNA]</scope>
    <source>
        <strain evidence="4 5">KOPRI26562</strain>
    </source>
</reference>
<dbReference type="InterPro" id="IPR000873">
    <property type="entry name" value="AMP-dep_synth/lig_dom"/>
</dbReference>
<dbReference type="Gene3D" id="3.30.300.30">
    <property type="match status" value="1"/>
</dbReference>
<dbReference type="eggNOG" id="COG0318">
    <property type="taxonomic scope" value="Bacteria"/>
</dbReference>
<evidence type="ECO:0000313" key="5">
    <source>
        <dbReference type="Proteomes" id="UP000186607"/>
    </source>
</evidence>
<feature type="compositionally biased region" description="Polar residues" evidence="1">
    <location>
        <begin position="41"/>
        <end position="50"/>
    </location>
</feature>
<sequence>MAGDAPPRQISVSAWDRLNTVFTVKNSWQRLPSALAVQGEQHMTQSSSARSTQLPSPSQPLSPSTRYWPPGQPFSLDVPQTSLYDNLRVSARRYPDKVALWYYGREVLYRELLAEADALSGHLAAAGVGQGDRVLIAMQNSPQWVAAAHAIWRLGAVLVPLPPMLGPDEYRYFLGDAGITVGLVGGEQYAALRAAGLEHAVVADLSEGTTLPLPSGLDSRPELQAGDVDWQTALRAAPAPEARVGAGDLAALPYTSGTTGKPKGAMHTHGSVQANVTGSAVMRGANPADVLLMTLPLFHVSAFIHDMLMGLYLGNRVVMMARWDKALARELTRMQGVTVWFAITTLVVDLLSLPDLSAADMPTLRMIVGGGAAMPEALARQLRDLTGLTFVEGYGLTETISQSHFNPMNRPKLQCLGLPVFDVDSRIVDPESGQEVPQGEVGEIVTRGPQVFQGYWNRPEATAEAFLELGGQRYFRTGDLGYVDDEGYFFFVDRLKRMVNVGGMKVWPAEVEALLHAHPAVQEGCVIAVPDTRTGERVRAVIVLRPGQRPDEAGVITWAREQMAHYKAPREVRFVDALPRGPTGKVAWRTMQEEARGELEPQGD</sequence>
<dbReference type="NCBIfam" id="NF006181">
    <property type="entry name" value="PRK08314.1"/>
    <property type="match status" value="1"/>
</dbReference>
<dbReference type="InterPro" id="IPR020845">
    <property type="entry name" value="AMP-binding_CS"/>
</dbReference>
<comment type="caution">
    <text evidence="4">The sequence shown here is derived from an EMBL/GenBank/DDBJ whole genome shotgun (WGS) entry which is preliminary data.</text>
</comment>
<dbReference type="InterPro" id="IPR050237">
    <property type="entry name" value="ATP-dep_AMP-bd_enzyme"/>
</dbReference>
<dbReference type="InterPro" id="IPR045851">
    <property type="entry name" value="AMP-bd_C_sf"/>
</dbReference>
<evidence type="ECO:0000313" key="4">
    <source>
        <dbReference type="EMBL" id="OLV19034.1"/>
    </source>
</evidence>
<dbReference type="PANTHER" id="PTHR43767:SF1">
    <property type="entry name" value="NONRIBOSOMAL PEPTIDE SYNTHASE PES1 (EUROFUNG)-RELATED"/>
    <property type="match status" value="1"/>
</dbReference>
<dbReference type="InterPro" id="IPR042099">
    <property type="entry name" value="ANL_N_sf"/>
</dbReference>
<dbReference type="PANTHER" id="PTHR43767">
    <property type="entry name" value="LONG-CHAIN-FATTY-ACID--COA LIGASE"/>
    <property type="match status" value="1"/>
</dbReference>
<name>A0A1U7P1J5_9DEIO</name>
<dbReference type="GO" id="GO:0016878">
    <property type="term" value="F:acid-thiol ligase activity"/>
    <property type="evidence" value="ECO:0007669"/>
    <property type="project" value="UniProtKB-ARBA"/>
</dbReference>
<dbReference type="Pfam" id="PF13193">
    <property type="entry name" value="AMP-binding_C"/>
    <property type="match status" value="1"/>
</dbReference>
<feature type="domain" description="AMP-binding enzyme C-terminal" evidence="3">
    <location>
        <begin position="510"/>
        <end position="585"/>
    </location>
</feature>
<dbReference type="InterPro" id="IPR025110">
    <property type="entry name" value="AMP-bd_C"/>
</dbReference>
<dbReference type="STRING" id="249408.BOO71_0003802"/>
<protein>
    <submittedName>
        <fullName evidence="4">Acetyl-coenzyme A synthetase</fullName>
    </submittedName>
</protein>
<dbReference type="Gene3D" id="3.40.50.12780">
    <property type="entry name" value="N-terminal domain of ligase-like"/>
    <property type="match status" value="1"/>
</dbReference>
<keyword evidence="5" id="KW-1185">Reference proteome</keyword>
<proteinExistence type="predicted"/>
<dbReference type="SUPFAM" id="SSF56801">
    <property type="entry name" value="Acetyl-CoA synthetase-like"/>
    <property type="match status" value="1"/>
</dbReference>
<feature type="compositionally biased region" description="Low complexity" evidence="1">
    <location>
        <begin position="51"/>
        <end position="65"/>
    </location>
</feature>
<accession>A0A1U7P1J5</accession>
<gene>
    <name evidence="4" type="ORF">BOO71_0003802</name>
</gene>
<feature type="domain" description="AMP-dependent synthetase/ligase" evidence="2">
    <location>
        <begin position="88"/>
        <end position="456"/>
    </location>
</feature>
<dbReference type="PROSITE" id="PS00455">
    <property type="entry name" value="AMP_BINDING"/>
    <property type="match status" value="1"/>
</dbReference>
<dbReference type="EMBL" id="MSTI01000044">
    <property type="protein sequence ID" value="OLV19034.1"/>
    <property type="molecule type" value="Genomic_DNA"/>
</dbReference>